<feature type="region of interest" description="Disordered" evidence="4">
    <location>
        <begin position="1"/>
        <end position="20"/>
    </location>
</feature>
<dbReference type="CDD" id="cd06170">
    <property type="entry name" value="LuxR_C_like"/>
    <property type="match status" value="1"/>
</dbReference>
<dbReference type="Gene3D" id="3.30.450.40">
    <property type="match status" value="1"/>
</dbReference>
<dbReference type="EMBL" id="FQWZ01000003">
    <property type="protein sequence ID" value="SHG81087.1"/>
    <property type="molecule type" value="Genomic_DNA"/>
</dbReference>
<dbReference type="Pfam" id="PF00196">
    <property type="entry name" value="GerE"/>
    <property type="match status" value="1"/>
</dbReference>
<dbReference type="PRINTS" id="PR00038">
    <property type="entry name" value="HTHLUXR"/>
</dbReference>
<dbReference type="STRING" id="490188.SAMN04488068_1478"/>
<dbReference type="PANTHER" id="PTHR44688">
    <property type="entry name" value="DNA-BINDING TRANSCRIPTIONAL ACTIVATOR DEVR_DOSR"/>
    <property type="match status" value="1"/>
</dbReference>
<dbReference type="InterPro" id="IPR029016">
    <property type="entry name" value="GAF-like_dom_sf"/>
</dbReference>
<dbReference type="RefSeq" id="WP_072896071.1">
    <property type="nucleotide sequence ID" value="NZ_FQWZ01000003.1"/>
</dbReference>
<keyword evidence="7" id="KW-1185">Reference proteome</keyword>
<dbReference type="AlphaFoldDB" id="A0A1M5MV77"/>
<dbReference type="PROSITE" id="PS50043">
    <property type="entry name" value="HTH_LUXR_2"/>
    <property type="match status" value="1"/>
</dbReference>
<sequence>MTTTLDSPMTARELRSSARKTESHASRVALLLRAAECLSLERTPREAIVAALAPLTRHLGIDSALVMTQAGGALTVFAGVGPVLPVGASLPNGGVLGEVTRPPMQPALREHVVSRMRVGSHAALAYEYLLPLRLAGRCHGIVALLGERGARLPDADDQAVCVAMATMLTGAVATTNAPRTRATNTQAMATITRLTAREQQVLSLLPTGASNADIATRLGIAPGTAKIHVERILHKLGVRDRTAAAIVAANCGLQP</sequence>
<gene>
    <name evidence="6" type="ORF">SAMN04488068_1478</name>
</gene>
<dbReference type="GO" id="GO:0006355">
    <property type="term" value="P:regulation of DNA-templated transcription"/>
    <property type="evidence" value="ECO:0007669"/>
    <property type="project" value="InterPro"/>
</dbReference>
<accession>A0A1M5MV77</accession>
<evidence type="ECO:0000259" key="5">
    <source>
        <dbReference type="PROSITE" id="PS50043"/>
    </source>
</evidence>
<dbReference type="Proteomes" id="UP000199758">
    <property type="component" value="Unassembled WGS sequence"/>
</dbReference>
<dbReference type="PANTHER" id="PTHR44688:SF16">
    <property type="entry name" value="DNA-BINDING TRANSCRIPTIONAL ACTIVATOR DEVR_DOSR"/>
    <property type="match status" value="1"/>
</dbReference>
<dbReference type="InterPro" id="IPR016032">
    <property type="entry name" value="Sig_transdc_resp-reg_C-effctor"/>
</dbReference>
<evidence type="ECO:0000256" key="1">
    <source>
        <dbReference type="ARBA" id="ARBA00023015"/>
    </source>
</evidence>
<keyword evidence="1" id="KW-0805">Transcription regulation</keyword>
<proteinExistence type="predicted"/>
<evidence type="ECO:0000313" key="6">
    <source>
        <dbReference type="EMBL" id="SHG81087.1"/>
    </source>
</evidence>
<organism evidence="6 7">
    <name type="scientific">Hydrocarboniphaga daqingensis</name>
    <dbReference type="NCBI Taxonomy" id="490188"/>
    <lineage>
        <taxon>Bacteria</taxon>
        <taxon>Pseudomonadati</taxon>
        <taxon>Pseudomonadota</taxon>
        <taxon>Gammaproteobacteria</taxon>
        <taxon>Nevskiales</taxon>
        <taxon>Nevskiaceae</taxon>
        <taxon>Hydrocarboniphaga</taxon>
    </lineage>
</organism>
<name>A0A1M5MV77_9GAMM</name>
<dbReference type="SMART" id="SM00421">
    <property type="entry name" value="HTH_LUXR"/>
    <property type="match status" value="1"/>
</dbReference>
<dbReference type="InterPro" id="IPR036388">
    <property type="entry name" value="WH-like_DNA-bd_sf"/>
</dbReference>
<dbReference type="InterPro" id="IPR000792">
    <property type="entry name" value="Tscrpt_reg_LuxR_C"/>
</dbReference>
<evidence type="ECO:0000256" key="2">
    <source>
        <dbReference type="ARBA" id="ARBA00023125"/>
    </source>
</evidence>
<dbReference type="Gene3D" id="1.10.10.10">
    <property type="entry name" value="Winged helix-like DNA-binding domain superfamily/Winged helix DNA-binding domain"/>
    <property type="match status" value="1"/>
</dbReference>
<feature type="domain" description="HTH luxR-type" evidence="5">
    <location>
        <begin position="187"/>
        <end position="252"/>
    </location>
</feature>
<protein>
    <submittedName>
        <fullName evidence="6">Regulatory protein, luxR family</fullName>
    </submittedName>
</protein>
<dbReference type="GO" id="GO:0003677">
    <property type="term" value="F:DNA binding"/>
    <property type="evidence" value="ECO:0007669"/>
    <property type="project" value="UniProtKB-KW"/>
</dbReference>
<dbReference type="SUPFAM" id="SSF46894">
    <property type="entry name" value="C-terminal effector domain of the bipartite response regulators"/>
    <property type="match status" value="1"/>
</dbReference>
<evidence type="ECO:0000256" key="3">
    <source>
        <dbReference type="ARBA" id="ARBA00023163"/>
    </source>
</evidence>
<reference evidence="6 7" key="1">
    <citation type="submission" date="2016-11" db="EMBL/GenBank/DDBJ databases">
        <authorList>
            <person name="Jaros S."/>
            <person name="Januszkiewicz K."/>
            <person name="Wedrychowicz H."/>
        </authorList>
    </citation>
    <scope>NUCLEOTIDE SEQUENCE [LARGE SCALE GENOMIC DNA]</scope>
    <source>
        <strain evidence="6 7">CGMCC 1.7049</strain>
    </source>
</reference>
<evidence type="ECO:0000313" key="7">
    <source>
        <dbReference type="Proteomes" id="UP000199758"/>
    </source>
</evidence>
<evidence type="ECO:0000256" key="4">
    <source>
        <dbReference type="SAM" id="MobiDB-lite"/>
    </source>
</evidence>
<keyword evidence="2" id="KW-0238">DNA-binding</keyword>
<keyword evidence="3" id="KW-0804">Transcription</keyword>